<name>A0A8D8ZB00_9HEMI</name>
<sequence length="116" mass="13340">MLFSRGLESARCASHCCYKRFPPQPSLSFIPSPSKSRLPRQFYLPLIAYPSHISLLNILFSSPRPPFLDPFFSHLSVFSHLHLPVFPSPSPFFHSLFSLHLHHLSRRPFSSRPTPL</sequence>
<evidence type="ECO:0000313" key="1">
    <source>
        <dbReference type="EMBL" id="CAG6742807.1"/>
    </source>
</evidence>
<protein>
    <submittedName>
        <fullName evidence="1">Uncharacterized protein</fullName>
    </submittedName>
</protein>
<dbReference type="AlphaFoldDB" id="A0A8D8ZB00"/>
<reference evidence="1" key="1">
    <citation type="submission" date="2021-05" db="EMBL/GenBank/DDBJ databases">
        <authorList>
            <person name="Alioto T."/>
            <person name="Alioto T."/>
            <person name="Gomez Garrido J."/>
        </authorList>
    </citation>
    <scope>NUCLEOTIDE SEQUENCE</scope>
</reference>
<organism evidence="1">
    <name type="scientific">Cacopsylla melanoneura</name>
    <dbReference type="NCBI Taxonomy" id="428564"/>
    <lineage>
        <taxon>Eukaryota</taxon>
        <taxon>Metazoa</taxon>
        <taxon>Ecdysozoa</taxon>
        <taxon>Arthropoda</taxon>
        <taxon>Hexapoda</taxon>
        <taxon>Insecta</taxon>
        <taxon>Pterygota</taxon>
        <taxon>Neoptera</taxon>
        <taxon>Paraneoptera</taxon>
        <taxon>Hemiptera</taxon>
        <taxon>Sternorrhyncha</taxon>
        <taxon>Psylloidea</taxon>
        <taxon>Psyllidae</taxon>
        <taxon>Psyllinae</taxon>
        <taxon>Cacopsylla</taxon>
    </lineage>
</organism>
<dbReference type="EMBL" id="HBUF01439667">
    <property type="protein sequence ID" value="CAG6742807.1"/>
    <property type="molecule type" value="Transcribed_RNA"/>
</dbReference>
<proteinExistence type="predicted"/>
<accession>A0A8D8ZB00</accession>